<keyword evidence="1" id="KW-0812">Transmembrane</keyword>
<keyword evidence="1" id="KW-1133">Transmembrane helix</keyword>
<gene>
    <name evidence="2" type="ORF">DYB32_000019</name>
</gene>
<dbReference type="VEuPathDB" id="FungiDB:H310_04560"/>
<dbReference type="PANTHER" id="PTHR22538">
    <property type="entry name" value="CILIA- AND FLAGELLA-ASSOCIATED PROTEIN 74"/>
    <property type="match status" value="1"/>
</dbReference>
<name>A0A3R6W556_9STRA</name>
<dbReference type="AlphaFoldDB" id="A0A3R6W556"/>
<feature type="transmembrane region" description="Helical" evidence="1">
    <location>
        <begin position="38"/>
        <end position="61"/>
    </location>
</feature>
<evidence type="ECO:0000313" key="2">
    <source>
        <dbReference type="EMBL" id="RHY35506.1"/>
    </source>
</evidence>
<dbReference type="InterPro" id="IPR029058">
    <property type="entry name" value="AB_hydrolase_fold"/>
</dbReference>
<dbReference type="EMBL" id="QUSY01000001">
    <property type="protein sequence ID" value="RHY35506.1"/>
    <property type="molecule type" value="Genomic_DNA"/>
</dbReference>
<sequence>MQSARLDKDAAYIAMPSTPRDDQLGVPSSSAPTSRRRIWFVLAVIVVCGAVIAALGAYFVYVNKVDNQAKTILSNLQSTPGIYVTLTAKRDSMKFHGASTAEAYVFPRGTVDGTLSFDGMVTFRNDVVTTTFTLLNDRVYLSTASATSGDVLEVTCLKPSQVPPIHLMAYSLTTSTVLDEVKGTDPTLCPSGKLLQLSFAGESFVFCNGLDNKLQRATSDDLDVVIQYVSDPTKLPDLAAPSGANGTAPLDCPIVVPTDVPVAPVPSYVETASMVLNAATGPTRSFTIKTSSCECRRSPQPCLFVHGIGVSTSGPIVDSFEKYWGTIHEYAPCCSSTKFVQFDTVSQGWTDPTLQKAFCNAALQTSVGAKQNTVGSLILVAHSMGNLIAGGAVASGMCQFSSEVTWMSLSAPMQGSQTTNLLSTKCAATNNWSDQGFAAVLGLAGLCPSPRAYVQLQHQTTVASDMQSKYLQAQAVRRARAAHVLCGTDSFGLVSAMSIPLAVVGAMSGHSDHVHDGVVDLTSCMAGISGDGVGDDSSNFHYMAAVNHLDTSFRYGDGWWGYDRKPQKWFECAL</sequence>
<accession>A0A3R6W556</accession>
<keyword evidence="1" id="KW-0472">Membrane</keyword>
<protein>
    <submittedName>
        <fullName evidence="2">Uncharacterized protein</fullName>
    </submittedName>
</protein>
<dbReference type="SUPFAM" id="SSF53474">
    <property type="entry name" value="alpha/beta-Hydrolases"/>
    <property type="match status" value="1"/>
</dbReference>
<keyword evidence="3" id="KW-1185">Reference proteome</keyword>
<organism evidence="2 3">
    <name type="scientific">Aphanomyces invadans</name>
    <dbReference type="NCBI Taxonomy" id="157072"/>
    <lineage>
        <taxon>Eukaryota</taxon>
        <taxon>Sar</taxon>
        <taxon>Stramenopiles</taxon>
        <taxon>Oomycota</taxon>
        <taxon>Saprolegniomycetes</taxon>
        <taxon>Saprolegniales</taxon>
        <taxon>Verrucalvaceae</taxon>
        <taxon>Aphanomyces</taxon>
    </lineage>
</organism>
<evidence type="ECO:0000313" key="3">
    <source>
        <dbReference type="Proteomes" id="UP000285060"/>
    </source>
</evidence>
<dbReference type="Gene3D" id="3.40.50.1820">
    <property type="entry name" value="alpha/beta hydrolase"/>
    <property type="match status" value="1"/>
</dbReference>
<evidence type="ECO:0000256" key="1">
    <source>
        <dbReference type="SAM" id="Phobius"/>
    </source>
</evidence>
<dbReference type="Proteomes" id="UP000285060">
    <property type="component" value="Unassembled WGS sequence"/>
</dbReference>
<proteinExistence type="predicted"/>
<reference evidence="2 3" key="1">
    <citation type="submission" date="2018-08" db="EMBL/GenBank/DDBJ databases">
        <title>Aphanomyces genome sequencing and annotation.</title>
        <authorList>
            <person name="Minardi D."/>
            <person name="Oidtmann B."/>
            <person name="Van Der Giezen M."/>
            <person name="Studholme D.J."/>
        </authorList>
    </citation>
    <scope>NUCLEOTIDE SEQUENCE [LARGE SCALE GENOMIC DNA]</scope>
    <source>
        <strain evidence="2 3">NJM0002</strain>
    </source>
</reference>
<dbReference type="PANTHER" id="PTHR22538:SF1">
    <property type="entry name" value="VWFD DOMAIN-CONTAINING PROTEIN"/>
    <property type="match status" value="1"/>
</dbReference>
<comment type="caution">
    <text evidence="2">The sequence shown here is derived from an EMBL/GenBank/DDBJ whole genome shotgun (WGS) entry which is preliminary data.</text>
</comment>